<dbReference type="FunFam" id="1.10.1200.10:FF:000016">
    <property type="entry name" value="Non-ribosomal peptide synthase"/>
    <property type="match status" value="2"/>
</dbReference>
<organism evidence="5 6">
    <name type="scientific">Micromonospora robiginosa</name>
    <dbReference type="NCBI Taxonomy" id="2749844"/>
    <lineage>
        <taxon>Bacteria</taxon>
        <taxon>Bacillati</taxon>
        <taxon>Actinomycetota</taxon>
        <taxon>Actinomycetes</taxon>
        <taxon>Micromonosporales</taxon>
        <taxon>Micromonosporaceae</taxon>
        <taxon>Micromonospora</taxon>
    </lineage>
</organism>
<dbReference type="GO" id="GO:0008610">
    <property type="term" value="P:lipid biosynthetic process"/>
    <property type="evidence" value="ECO:0007669"/>
    <property type="project" value="UniProtKB-ARBA"/>
</dbReference>
<dbReference type="NCBIfam" id="TIGR01733">
    <property type="entry name" value="AA-adenyl-dom"/>
    <property type="match status" value="2"/>
</dbReference>
<reference evidence="6" key="1">
    <citation type="submission" date="2020-07" db="EMBL/GenBank/DDBJ databases">
        <title>A new Micromonospora strain with potent antibiotic activity isolated from the microbiome of a mid-Atlantic deep-sea sponge.</title>
        <authorList>
            <person name="Back C.R."/>
            <person name="Stennett H.L."/>
            <person name="Williams S.E."/>
            <person name="Wang L."/>
            <person name="Ojeda Gomez J."/>
            <person name="Abdulle O.M."/>
            <person name="Duffy T."/>
            <person name="Hendry K.R."/>
            <person name="Powell D."/>
            <person name="Stach J.E."/>
            <person name="Essex-Lopresti A.E."/>
            <person name="Willis C.L."/>
            <person name="Curnow P."/>
            <person name="Race P.R."/>
        </authorList>
    </citation>
    <scope>NUCLEOTIDE SEQUENCE [LARGE SCALE GENOMIC DNA]</scope>
    <source>
        <strain evidence="6">28ISP2-46</strain>
    </source>
</reference>
<dbReference type="EMBL" id="CP059322">
    <property type="protein sequence ID" value="QLQ36519.2"/>
    <property type="molecule type" value="Genomic_DNA"/>
</dbReference>
<dbReference type="GO" id="GO:0044550">
    <property type="term" value="P:secondary metabolite biosynthetic process"/>
    <property type="evidence" value="ECO:0007669"/>
    <property type="project" value="TreeGrafter"/>
</dbReference>
<name>A0A7L6B3K5_9ACTN</name>
<dbReference type="InterPro" id="IPR001242">
    <property type="entry name" value="Condensation_dom"/>
</dbReference>
<gene>
    <name evidence="5" type="ORF">H1D33_25040</name>
</gene>
<dbReference type="Gene3D" id="3.40.50.980">
    <property type="match status" value="2"/>
</dbReference>
<dbReference type="SUPFAM" id="SSF52777">
    <property type="entry name" value="CoA-dependent acyltransferases"/>
    <property type="match status" value="6"/>
</dbReference>
<evidence type="ECO:0000259" key="4">
    <source>
        <dbReference type="PROSITE" id="PS50075"/>
    </source>
</evidence>
<dbReference type="Pfam" id="PF00501">
    <property type="entry name" value="AMP-binding"/>
    <property type="match status" value="5"/>
</dbReference>
<dbReference type="FunFam" id="3.30.300.30:FF:000010">
    <property type="entry name" value="Enterobactin synthetase component F"/>
    <property type="match status" value="2"/>
</dbReference>
<dbReference type="FunFam" id="3.40.50.980:FF:000001">
    <property type="entry name" value="Non-ribosomal peptide synthetase"/>
    <property type="match status" value="2"/>
</dbReference>
<dbReference type="InterPro" id="IPR036736">
    <property type="entry name" value="ACP-like_sf"/>
</dbReference>
<dbReference type="InterPro" id="IPR010071">
    <property type="entry name" value="AA_adenyl_dom"/>
</dbReference>
<sequence>MGGGVSLTFAQVDARANRLARVLQANGVGVDSVVGLALPGGVDMVVGMVAVWKAGGAYLPVDVSLPTDRLAFMFADARVSVLVGTDEVLGDLPAGMRTVSVDDPLLGVMPDEAPCVVVPLDALAYVIYTSGSTGRPKGVGVTQRGLANYVAGVPQRLGWGAPGARYGLLQAQVTDLGNTTIFTSLATGGCLHVLDADVVVDPAAVAGYWREHGIEHVKAVPSHLAALAAGGWVEAVLPSGSLVLGGEAAPRSLVDAVASVGRPVFNHYGPTETTIGVLTGPITGSAGSVTATVGSVPDSVGAMAGSSGAMADSSGAMAGSSGPMAGSSGVVAGSADRAGRVGVAAGSGAVLGLPVPNMRVAVWDEWLQPVPVGVVGELYVSGPQVARGYAGRPGLTAQRFVAGSGGVRWYRTGDRVRWTADGVLEFAGRADDQVKIRGYRVEPGEVQAVVAAHPVVERAVVVAREDQPGDRRLVAYVVADGPVDGLREFVAARLPEHMVPSAFVSLTELPLTGNGKLDRRALPAPEYASGPRREPANAREELLCQAFAHVLGVDSVGVDDDFFALGGHSLLAVRLISRVRVVLGAELEIRTLFEQPTPAGIAAHLADTETAARPALIAGERPERIPLSYAQRRLWFLAQMEGPSATYNLPVVLELTGDVNDEALDAALGDVLARHEALRTVFPSADGEPYQKIVAVPEIGRRLDIVELDGASTDEFATAAEWARHVFDLTVDIPFRAGLLRGPAGRQLLVLVLHHAAADGWSMGPLAKDLSVAYRARLAGTEPEWTALPVQYADFALWQRDLLGAADDPDSVSARQLGYWREALDGVPDELALPYDRTRPAVPTHTAHSVPLQVNPALHQALTDVARAEGVTLFMLLRGTLAVLLSRLGAGTDIPIGSAVAGRTDENLDDLVGGFVNTLVIRTDLSGDPTFRDVLARVRDRSLEALAHQDLPFERLVEELAPARSLARHPLFQVILTMQNTVDAVLDLPGVTAEAVRADRRWAKFDLDVMVGELRDDDGRPAGLRGAIAAAADLFDRGTAEAIGRRWVRVLEQVAADPSVLVRSVAVAGEGERARLVSAGVGEVLSGVDVSVVSLFERRVAACPDAPAVVGGGVSLTFAQVDARANRLARVLRANGVGVDSVVGLALPGGVDMVVGMVAVWKAGGAYLPVDVSLPTDRLAFMFTDARVSVLVGTDEVLGDLPAGMRTVSLDDPLLEVMPDEAPGVQVPLDALAYVIYTSGSTGRPKGVGVTQRGVANYVAGVPQRLGWGAPGARYGLLQAQVTDLGNTTIFTSLATGGCLHVLDADMVVDPAAVAGYWREHGIEHVKAVPSHLAALAAGDGGVEAVLPSGSLVLGGEAAPESLIDAVASVGRPVFNHYGPTETTIGVLTGPMTGSGGVLGLPVPNMRVAVWDEWLQPVPVGVVGELYVSGPQVARGYAGRPGLTAARFVAGSGGHRWYRTGDRVRWTADGVVEFAGRADDQVKIRGYRVEPGEVQAVVGAYPVVERAVVVAREDQPGDRRLVAYVVADGLVDGLREFVAGRLPEHMVPSAFVSLTELPLTGNGKLDRKGLPAPEYASGPRREPANAREELLCQAFAHVLGVDSVGVDDDFFALGGHSLLAVRLISRVRVVLGAELEIRTLFEQPTPAGLAAHLTDATARPALIAGERPERIPLSYAQQRLWFLAQLEGPSPTYNVPLVLRLPAGTEPAALQESLLDLLERHEVLRTVFPSADGEPYQKILPVTELGWQLDVVDGEPDRAEAVAERARRPFDLATEVPFRASLLPADEGEEALLLLVMHHIAGDGWSKRILIRDLTTALAARRDGVAPETAPLAVQYADYAVWQREQLGRVDDPGSVIARQVAYWRDALAGLPEELTLPTVRPRPAVPGHRGESVAIEVPADVHRAVRDLARTEGVTVFMVVQAALAVLLSRLGAGADIPIGSAVAGRGDEALDDVVGFFVNTLVIRTDLGGDPTFHEVLRRVRERGLDALEHQDVPFERLVEELAPVRSVARHPLFQVMCAVQDVGDAEPGLSRARISSPEDYRGSLTAASRFDLDLTVGEVLDDDGRPRGLRGSLTGSADLFDRPAVTALAARWARLLRAVVTRPGERVSSVPVLFDDETDRLSGFASGPVRDFGPGSVLERFQDRARTNPDAPAVVCDGVTLSYAALDARANQVANHLRAAGVGADAVVGICLPRGVDVVAAMVGVWKAGAGFVPVDPGLPRTRREFMLTDSGAATVVDERVLAEASGADDAAPDVPVLPLSLAYVIYTSGSTGVPKGVACTHAGLWNVVSALAPVVRSDVGRRVLQFASFSFDASVLDVGMALVSGATLVIATEEQRGDPRLLAGLAVDSASVVPSLLEAITPDELARTDTVLVGASAVSERTARVWSRGRRLVNTYGPTEASVMVTAGDVDGDTGPVPMGAPIANTSVLVLDEWLRPVPAGVTGELYIGGPQVARGYPGRTALTAQRFVASPFHPGERLYRTGDRARWTGGGELVFAGRADEQVKIRGFRVEPGEVRAVVLQHPAVRQAVVVVRDERLVAYVVADGTVDGLRAFVGERLPDYMVPSAVVELAALPLNANGKVDTHALPDPEHVSTGRVATDPREELLCGVFAEVLGVAAVNPDDDFFARGGHSLLAVRLVARIARVFGVRLAVRTVFETPTPAGLVRLLTRTPGSGDVPALSAVDRPARVPLSFGQQRLWFLSRWEGVGDLYSIPLRVALPRDVDLDALEAAVRDVLARHEVLRSVFPVEDGQPYQRVLPVSEVGWRLGGTPMTGDFDLDVDVPFRAWLSEGDDGPVLVMVVHHIASDGWSAGLLVRDLLLAYEARTAGTAPDWQPLPVQYADFAVWQRRVLGDENDPDSALARQIAYWRDALAGLPEELVLPATTPRPATPSHRGHRIRFDLPAQTHERLAALARAEGVTVFMVVQAALAVLLSRLGAGDDIPLGSAVAGRGDEALDDVVGFFVNTLVIRTDLSGNPSFRELLGRVRERGLDALEHQDVPFERLVEELAPVRSAARHPLFQVMCTLQSAGRPERGDSTVRLLPGDEPAGAGTSAAKFDLELHIGETFDETGRPAGMPGVLTGSADLFDNPTVRALADRWMRVVDQVTATPHLPVRAVDVVLDEERDRLAAFAHGPRRDDVPGSVLDGFRVWVGLTPDAPAVVCGGVVLSFVELDVLSNRVANFLVSVGVGVDSVVGVCLPRGVDVVVAMVGVWKAGAGFVPVDPGLPVARREFMVADSGAVLVVDESVMAGLDVVGVGIRVWWCCRCLWRM</sequence>
<dbReference type="InterPro" id="IPR020806">
    <property type="entry name" value="PKS_PP-bd"/>
</dbReference>
<reference evidence="5 6" key="2">
    <citation type="journal article" date="2021" name="Mar. Drugs">
        <title>A New Micromonospora Strain with Antibiotic Activity Isolated from the Microbiome of a Mid-Atlantic Deep-Sea Sponge.</title>
        <authorList>
            <person name="Back C.R."/>
            <person name="Stennett H.L."/>
            <person name="Williams S.E."/>
            <person name="Wang L."/>
            <person name="Ojeda Gomez J."/>
            <person name="Abdulle O.M."/>
            <person name="Duffy T."/>
            <person name="Neal C."/>
            <person name="Mantell J."/>
            <person name="Jepson M.A."/>
            <person name="Hendry K.R."/>
            <person name="Powell D."/>
            <person name="Stach J.E.M."/>
            <person name="Essex-Lopresti A.E."/>
            <person name="Willis C.L."/>
            <person name="Curnow P."/>
            <person name="Race P.R."/>
        </authorList>
    </citation>
    <scope>NUCLEOTIDE SEQUENCE [LARGE SCALE GENOMIC DNA]</scope>
    <source>
        <strain evidence="5 6">28ISP2-46</strain>
    </source>
</reference>
<dbReference type="Gene3D" id="3.30.559.30">
    <property type="entry name" value="Nonribosomal peptide synthetase, condensation domain"/>
    <property type="match status" value="3"/>
</dbReference>
<dbReference type="PANTHER" id="PTHR45527:SF1">
    <property type="entry name" value="FATTY ACID SYNTHASE"/>
    <property type="match status" value="1"/>
</dbReference>
<dbReference type="InterPro" id="IPR000873">
    <property type="entry name" value="AMP-dep_synth/lig_dom"/>
</dbReference>
<dbReference type="Pfam" id="PF00550">
    <property type="entry name" value="PP-binding"/>
    <property type="match status" value="3"/>
</dbReference>
<dbReference type="SUPFAM" id="SSF47336">
    <property type="entry name" value="ACP-like"/>
    <property type="match status" value="3"/>
</dbReference>
<dbReference type="InterPro" id="IPR045851">
    <property type="entry name" value="AMP-bd_C_sf"/>
</dbReference>
<dbReference type="InterPro" id="IPR020845">
    <property type="entry name" value="AMP-binding_CS"/>
</dbReference>
<comment type="cofactor">
    <cofactor evidence="1">
        <name>pantetheine 4'-phosphate</name>
        <dbReference type="ChEBI" id="CHEBI:47942"/>
    </cofactor>
</comment>
<dbReference type="KEGG" id="mfeu:H1D33_25040"/>
<dbReference type="FunFam" id="2.30.38.10:FF:000001">
    <property type="entry name" value="Non-ribosomal peptide synthetase PvdI"/>
    <property type="match status" value="1"/>
</dbReference>
<dbReference type="Gene3D" id="1.10.1200.10">
    <property type="entry name" value="ACP-like"/>
    <property type="match status" value="3"/>
</dbReference>
<dbReference type="RefSeq" id="WP_307755422.1">
    <property type="nucleotide sequence ID" value="NZ_CP059322.2"/>
</dbReference>
<feature type="domain" description="Carrier" evidence="4">
    <location>
        <begin position="1582"/>
        <end position="1657"/>
    </location>
</feature>
<proteinExistence type="predicted"/>
<evidence type="ECO:0000256" key="2">
    <source>
        <dbReference type="ARBA" id="ARBA00022450"/>
    </source>
</evidence>
<evidence type="ECO:0000256" key="3">
    <source>
        <dbReference type="ARBA" id="ARBA00022553"/>
    </source>
</evidence>
<dbReference type="Gene3D" id="3.40.50.12780">
    <property type="entry name" value="N-terminal domain of ligase-like"/>
    <property type="match status" value="4"/>
</dbReference>
<evidence type="ECO:0000313" key="6">
    <source>
        <dbReference type="Proteomes" id="UP000510844"/>
    </source>
</evidence>
<dbReference type="GO" id="GO:0043041">
    <property type="term" value="P:amino acid activation for nonribosomal peptide biosynthetic process"/>
    <property type="evidence" value="ECO:0007669"/>
    <property type="project" value="TreeGrafter"/>
</dbReference>
<dbReference type="PROSITE" id="PS50075">
    <property type="entry name" value="CARRIER"/>
    <property type="match status" value="3"/>
</dbReference>
<keyword evidence="6" id="KW-1185">Reference proteome</keyword>
<dbReference type="InterPro" id="IPR006162">
    <property type="entry name" value="Ppantetheine_attach_site"/>
</dbReference>
<dbReference type="Gene3D" id="3.30.559.10">
    <property type="entry name" value="Chloramphenicol acetyltransferase-like domain"/>
    <property type="match status" value="3"/>
</dbReference>
<feature type="domain" description="Carrier" evidence="4">
    <location>
        <begin position="534"/>
        <end position="609"/>
    </location>
</feature>
<dbReference type="PROSITE" id="PS00012">
    <property type="entry name" value="PHOSPHOPANTETHEINE"/>
    <property type="match status" value="2"/>
</dbReference>
<dbReference type="PROSITE" id="PS00455">
    <property type="entry name" value="AMP_BINDING"/>
    <property type="match status" value="3"/>
</dbReference>
<dbReference type="PANTHER" id="PTHR45527">
    <property type="entry name" value="NONRIBOSOMAL PEPTIDE SYNTHETASE"/>
    <property type="match status" value="1"/>
</dbReference>
<dbReference type="Proteomes" id="UP000510844">
    <property type="component" value="Chromosome"/>
</dbReference>
<dbReference type="NCBIfam" id="NF003417">
    <property type="entry name" value="PRK04813.1"/>
    <property type="match status" value="5"/>
</dbReference>
<dbReference type="CDD" id="cd19540">
    <property type="entry name" value="LCL_NRPS-like"/>
    <property type="match status" value="3"/>
</dbReference>
<protein>
    <submittedName>
        <fullName evidence="5">Amino acid adenylation domain-containing protein</fullName>
    </submittedName>
</protein>
<dbReference type="CDD" id="cd05930">
    <property type="entry name" value="A_NRPS"/>
    <property type="match status" value="3"/>
</dbReference>
<dbReference type="SUPFAM" id="SSF56801">
    <property type="entry name" value="Acetyl-CoA synthetase-like"/>
    <property type="match status" value="4"/>
</dbReference>
<accession>A0A7L6B3K5</accession>
<dbReference type="GO" id="GO:0005829">
    <property type="term" value="C:cytosol"/>
    <property type="evidence" value="ECO:0007669"/>
    <property type="project" value="TreeGrafter"/>
</dbReference>
<dbReference type="Pfam" id="PF00668">
    <property type="entry name" value="Condensation"/>
    <property type="match status" value="3"/>
</dbReference>
<dbReference type="GO" id="GO:0003824">
    <property type="term" value="F:catalytic activity"/>
    <property type="evidence" value="ECO:0007669"/>
    <property type="project" value="InterPro"/>
</dbReference>
<dbReference type="InterPro" id="IPR025110">
    <property type="entry name" value="AMP-bd_C"/>
</dbReference>
<dbReference type="InterPro" id="IPR042099">
    <property type="entry name" value="ANL_N_sf"/>
</dbReference>
<keyword evidence="2" id="KW-0596">Phosphopantetheine</keyword>
<keyword evidence="3" id="KW-0597">Phosphoprotein</keyword>
<dbReference type="InterPro" id="IPR023213">
    <property type="entry name" value="CAT-like_dom_sf"/>
</dbReference>
<dbReference type="SMART" id="SM00823">
    <property type="entry name" value="PKS_PP"/>
    <property type="match status" value="3"/>
</dbReference>
<dbReference type="Pfam" id="PF13193">
    <property type="entry name" value="AMP-binding_C"/>
    <property type="match status" value="3"/>
</dbReference>
<dbReference type="InterPro" id="IPR009081">
    <property type="entry name" value="PP-bd_ACP"/>
</dbReference>
<feature type="domain" description="Carrier" evidence="4">
    <location>
        <begin position="2602"/>
        <end position="2677"/>
    </location>
</feature>
<evidence type="ECO:0000256" key="1">
    <source>
        <dbReference type="ARBA" id="ARBA00001957"/>
    </source>
</evidence>
<dbReference type="GO" id="GO:0031177">
    <property type="term" value="F:phosphopantetheine binding"/>
    <property type="evidence" value="ECO:0007669"/>
    <property type="project" value="InterPro"/>
</dbReference>
<dbReference type="Gene3D" id="3.30.300.30">
    <property type="match status" value="3"/>
</dbReference>
<dbReference type="GO" id="GO:0072330">
    <property type="term" value="P:monocarboxylic acid biosynthetic process"/>
    <property type="evidence" value="ECO:0007669"/>
    <property type="project" value="UniProtKB-ARBA"/>
</dbReference>
<evidence type="ECO:0000313" key="5">
    <source>
        <dbReference type="EMBL" id="QLQ36519.2"/>
    </source>
</evidence>